<dbReference type="AlphaFoldDB" id="A0AAD9GDN1"/>
<gene>
    <name evidence="10" type="ORF">X943_003764</name>
</gene>
<organism evidence="10 11">
    <name type="scientific">Babesia divergens</name>
    <dbReference type="NCBI Taxonomy" id="32595"/>
    <lineage>
        <taxon>Eukaryota</taxon>
        <taxon>Sar</taxon>
        <taxon>Alveolata</taxon>
        <taxon>Apicomplexa</taxon>
        <taxon>Aconoidasida</taxon>
        <taxon>Piroplasmida</taxon>
        <taxon>Babesiidae</taxon>
        <taxon>Babesia</taxon>
    </lineage>
</organism>
<dbReference type="CDD" id="cd01927">
    <property type="entry name" value="cyclophilin_WD40"/>
    <property type="match status" value="1"/>
</dbReference>
<dbReference type="InterPro" id="IPR044666">
    <property type="entry name" value="Cyclophilin_A-like"/>
</dbReference>
<proteinExistence type="predicted"/>
<keyword evidence="3 7" id="KW-0853">WD repeat</keyword>
<accession>A0AAD9GDN1</accession>
<dbReference type="PANTHER" id="PTHR45625">
    <property type="entry name" value="PEPTIDYL-PROLYL CIS-TRANS ISOMERASE-RELATED"/>
    <property type="match status" value="1"/>
</dbReference>
<feature type="repeat" description="WD" evidence="7">
    <location>
        <begin position="52"/>
        <end position="83"/>
    </location>
</feature>
<evidence type="ECO:0000256" key="3">
    <source>
        <dbReference type="ARBA" id="ARBA00022574"/>
    </source>
</evidence>
<name>A0AAD9GDN1_BABDI</name>
<dbReference type="InterPro" id="IPR002130">
    <property type="entry name" value="Cyclophilin-type_PPIase_dom"/>
</dbReference>
<sequence length="610" mass="68293">MADRCDPESSSDEEFGPLPPEEDVRVTRKRKVDFNDALYLPDFPVADRYEKSYSHKATVRHIVCSPQTRYIATGSDDGSVTFWYYEREGVQFVKQLPIHKGSIAQLRGSRDGLNLGSISHDKTYKHIDFPSFDLVSSIQLSFIPLCFEFISSDASPHPVVAIASAGDNMVHIFKPTINSAPMRSVSVTTCDMHTLLYNNVFGVCLSANRSGDVDVFDVDTFKFPSGNSKLVFSMKGDTDLYEFRKYRTHVVSMALSPNGEFVAMHCHDGHIRIFRFRSMKLFRVYDESVMMYSTAQSDPNSAVLHFDTADFLKRRAYESEISKGCKDEGEYSGMCFDSSSNYLIYPCMLGIKIVNLVTNKLVRVIGRSDMSLRFMKVAILQHVSEKKRFSSGDGVTLDPIAVATAFQKSRLYIFSNREPSDEELESRDVGSDSNPREPIVTTNAVKDVAPTGRLAREAVIHTSMGDIHVRLFHKDCKKTVENFTVHAINGYYNGCIFHRVIPNFMIQGGDPSGDGTGGESIWGGEFEDEIVPHLKHDRPFTLSMANAGPNSNGSQFFITTVLCPWLDGKHTVFGRVISGMDIVQAIERVPTNSDDKPLTDIKIINIRTVI</sequence>
<dbReference type="EMBL" id="JAHBMH010000044">
    <property type="protein sequence ID" value="KAK1936482.1"/>
    <property type="molecule type" value="Genomic_DNA"/>
</dbReference>
<dbReference type="GO" id="GO:0003755">
    <property type="term" value="F:peptidyl-prolyl cis-trans isomerase activity"/>
    <property type="evidence" value="ECO:0007669"/>
    <property type="project" value="UniProtKB-KW"/>
</dbReference>
<dbReference type="PROSITE" id="PS50294">
    <property type="entry name" value="WD_REPEATS_REGION"/>
    <property type="match status" value="1"/>
</dbReference>
<evidence type="ECO:0000256" key="4">
    <source>
        <dbReference type="ARBA" id="ARBA00022737"/>
    </source>
</evidence>
<dbReference type="GO" id="GO:0006457">
    <property type="term" value="P:protein folding"/>
    <property type="evidence" value="ECO:0007669"/>
    <property type="project" value="InterPro"/>
</dbReference>
<dbReference type="PROSITE" id="PS50072">
    <property type="entry name" value="CSA_PPIASE_2"/>
    <property type="match status" value="1"/>
</dbReference>
<comment type="caution">
    <text evidence="10">The sequence shown here is derived from an EMBL/GenBank/DDBJ whole genome shotgun (WGS) entry which is preliminary data.</text>
</comment>
<dbReference type="SMART" id="SM00320">
    <property type="entry name" value="WD40"/>
    <property type="match status" value="3"/>
</dbReference>
<dbReference type="Pfam" id="PF00400">
    <property type="entry name" value="WD40"/>
    <property type="match status" value="2"/>
</dbReference>
<dbReference type="FunFam" id="2.40.100.10:FF:000003">
    <property type="entry name" value="Peptidylprolyl isomerase domain and WD repeat-containing 1"/>
    <property type="match status" value="1"/>
</dbReference>
<dbReference type="Gene3D" id="2.40.100.10">
    <property type="entry name" value="Cyclophilin-like"/>
    <property type="match status" value="1"/>
</dbReference>
<dbReference type="Pfam" id="PF00160">
    <property type="entry name" value="Pro_isomerase"/>
    <property type="match status" value="1"/>
</dbReference>
<dbReference type="GO" id="GO:0005634">
    <property type="term" value="C:nucleus"/>
    <property type="evidence" value="ECO:0007669"/>
    <property type="project" value="UniProtKB-ARBA"/>
</dbReference>
<dbReference type="EC" id="5.2.1.8" evidence="2"/>
<dbReference type="InterPro" id="IPR029000">
    <property type="entry name" value="Cyclophilin-like_dom_sf"/>
</dbReference>
<dbReference type="SUPFAM" id="SSF50978">
    <property type="entry name" value="WD40 repeat-like"/>
    <property type="match status" value="1"/>
</dbReference>
<comment type="catalytic activity">
    <reaction evidence="1">
        <text>[protein]-peptidylproline (omega=180) = [protein]-peptidylproline (omega=0)</text>
        <dbReference type="Rhea" id="RHEA:16237"/>
        <dbReference type="Rhea" id="RHEA-COMP:10747"/>
        <dbReference type="Rhea" id="RHEA-COMP:10748"/>
        <dbReference type="ChEBI" id="CHEBI:83833"/>
        <dbReference type="ChEBI" id="CHEBI:83834"/>
        <dbReference type="EC" id="5.2.1.8"/>
    </reaction>
</comment>
<dbReference type="InterPro" id="IPR020892">
    <property type="entry name" value="Cyclophilin-type_PPIase_CS"/>
</dbReference>
<dbReference type="PANTHER" id="PTHR45625:SF4">
    <property type="entry name" value="PEPTIDYLPROLYL ISOMERASE DOMAIN AND WD REPEAT-CONTAINING PROTEIN 1"/>
    <property type="match status" value="1"/>
</dbReference>
<reference evidence="10" key="2">
    <citation type="submission" date="2021-05" db="EMBL/GenBank/DDBJ databases">
        <authorList>
            <person name="Pain A."/>
        </authorList>
    </citation>
    <scope>NUCLEOTIDE SEQUENCE</scope>
    <source>
        <strain evidence="10">1802A</strain>
    </source>
</reference>
<feature type="domain" description="PPIase cyclophilin-type" evidence="9">
    <location>
        <begin position="454"/>
        <end position="608"/>
    </location>
</feature>
<reference evidence="10" key="1">
    <citation type="journal article" date="2014" name="Nucleic Acids Res.">
        <title>The evolutionary dynamics of variant antigen genes in Babesia reveal a history of genomic innovation underlying host-parasite interaction.</title>
        <authorList>
            <person name="Jackson A.P."/>
            <person name="Otto T.D."/>
            <person name="Darby A."/>
            <person name="Ramaprasad A."/>
            <person name="Xia D."/>
            <person name="Echaide I.E."/>
            <person name="Farber M."/>
            <person name="Gahlot S."/>
            <person name="Gamble J."/>
            <person name="Gupta D."/>
            <person name="Gupta Y."/>
            <person name="Jackson L."/>
            <person name="Malandrin L."/>
            <person name="Malas T.B."/>
            <person name="Moussa E."/>
            <person name="Nair M."/>
            <person name="Reid A.J."/>
            <person name="Sanders M."/>
            <person name="Sharma J."/>
            <person name="Tracey A."/>
            <person name="Quail M.A."/>
            <person name="Weir W."/>
            <person name="Wastling J.M."/>
            <person name="Hall N."/>
            <person name="Willadsen P."/>
            <person name="Lingelbach K."/>
            <person name="Shiels B."/>
            <person name="Tait A."/>
            <person name="Berriman M."/>
            <person name="Allred D.R."/>
            <person name="Pain A."/>
        </authorList>
    </citation>
    <scope>NUCLEOTIDE SEQUENCE</scope>
    <source>
        <strain evidence="10">1802A</strain>
    </source>
</reference>
<evidence type="ECO:0000313" key="11">
    <source>
        <dbReference type="Proteomes" id="UP001195914"/>
    </source>
</evidence>
<evidence type="ECO:0000256" key="7">
    <source>
        <dbReference type="PROSITE-ProRule" id="PRU00221"/>
    </source>
</evidence>
<evidence type="ECO:0000256" key="6">
    <source>
        <dbReference type="ARBA" id="ARBA00023235"/>
    </source>
</evidence>
<keyword evidence="4" id="KW-0677">Repeat</keyword>
<dbReference type="Gene3D" id="2.130.10.10">
    <property type="entry name" value="YVTN repeat-like/Quinoprotein amine dehydrogenase"/>
    <property type="match status" value="1"/>
</dbReference>
<keyword evidence="6 10" id="KW-0413">Isomerase</keyword>
<feature type="region of interest" description="Disordered" evidence="8">
    <location>
        <begin position="1"/>
        <end position="22"/>
    </location>
</feature>
<evidence type="ECO:0000259" key="9">
    <source>
        <dbReference type="PROSITE" id="PS50072"/>
    </source>
</evidence>
<dbReference type="Proteomes" id="UP001195914">
    <property type="component" value="Unassembled WGS sequence"/>
</dbReference>
<evidence type="ECO:0000313" key="10">
    <source>
        <dbReference type="EMBL" id="KAK1936482.1"/>
    </source>
</evidence>
<evidence type="ECO:0000256" key="8">
    <source>
        <dbReference type="SAM" id="MobiDB-lite"/>
    </source>
</evidence>
<dbReference type="InterPro" id="IPR015943">
    <property type="entry name" value="WD40/YVTN_repeat-like_dom_sf"/>
</dbReference>
<dbReference type="PRINTS" id="PR00153">
    <property type="entry name" value="CSAPPISMRASE"/>
</dbReference>
<evidence type="ECO:0000256" key="1">
    <source>
        <dbReference type="ARBA" id="ARBA00000971"/>
    </source>
</evidence>
<dbReference type="InterPro" id="IPR036322">
    <property type="entry name" value="WD40_repeat_dom_sf"/>
</dbReference>
<keyword evidence="11" id="KW-1185">Reference proteome</keyword>
<keyword evidence="5" id="KW-0697">Rotamase</keyword>
<dbReference type="InterPro" id="IPR001680">
    <property type="entry name" value="WD40_rpt"/>
</dbReference>
<dbReference type="PROSITE" id="PS50082">
    <property type="entry name" value="WD_REPEATS_2"/>
    <property type="match status" value="1"/>
</dbReference>
<dbReference type="SUPFAM" id="SSF50891">
    <property type="entry name" value="Cyclophilin-like"/>
    <property type="match status" value="1"/>
</dbReference>
<protein>
    <recommendedName>
        <fullName evidence="2">peptidylprolyl isomerase</fullName>
        <ecNumber evidence="2">5.2.1.8</ecNumber>
    </recommendedName>
</protein>
<dbReference type="PROSITE" id="PS00170">
    <property type="entry name" value="CSA_PPIASE_1"/>
    <property type="match status" value="1"/>
</dbReference>
<evidence type="ECO:0000256" key="5">
    <source>
        <dbReference type="ARBA" id="ARBA00023110"/>
    </source>
</evidence>
<evidence type="ECO:0000256" key="2">
    <source>
        <dbReference type="ARBA" id="ARBA00013194"/>
    </source>
</evidence>